<feature type="region of interest" description="Disordered" evidence="2">
    <location>
        <begin position="1"/>
        <end position="21"/>
    </location>
</feature>
<evidence type="ECO:0000259" key="3">
    <source>
        <dbReference type="Pfam" id="PF24883"/>
    </source>
</evidence>
<comment type="caution">
    <text evidence="4">The sequence shown here is derived from an EMBL/GenBank/DDBJ whole genome shotgun (WGS) entry which is preliminary data.</text>
</comment>
<evidence type="ECO:0000313" key="5">
    <source>
        <dbReference type="Proteomes" id="UP000521943"/>
    </source>
</evidence>
<reference evidence="4 5" key="1">
    <citation type="submission" date="2020-07" db="EMBL/GenBank/DDBJ databases">
        <title>Comparative genomics of pyrophilous fungi reveals a link between fire events and developmental genes.</title>
        <authorList>
            <consortium name="DOE Joint Genome Institute"/>
            <person name="Steindorff A.S."/>
            <person name="Carver A."/>
            <person name="Calhoun S."/>
            <person name="Stillman K."/>
            <person name="Liu H."/>
            <person name="Lipzen A."/>
            <person name="Pangilinan J."/>
            <person name="Labutti K."/>
            <person name="Bruns T.D."/>
            <person name="Grigoriev I.V."/>
        </authorList>
    </citation>
    <scope>NUCLEOTIDE SEQUENCE [LARGE SCALE GENOMIC DNA]</scope>
    <source>
        <strain evidence="4 5">CBS 144469</strain>
    </source>
</reference>
<dbReference type="EMBL" id="JACGCI010000103">
    <property type="protein sequence ID" value="KAF6745656.1"/>
    <property type="molecule type" value="Genomic_DNA"/>
</dbReference>
<dbReference type="Proteomes" id="UP000521943">
    <property type="component" value="Unassembled WGS sequence"/>
</dbReference>
<accession>A0A8H6LYD4</accession>
<dbReference type="PANTHER" id="PTHR10039">
    <property type="entry name" value="AMELOGENIN"/>
    <property type="match status" value="1"/>
</dbReference>
<dbReference type="InterPro" id="IPR056884">
    <property type="entry name" value="NPHP3-like_N"/>
</dbReference>
<dbReference type="InterPro" id="IPR027417">
    <property type="entry name" value="P-loop_NTPase"/>
</dbReference>
<dbReference type="AlphaFoldDB" id="A0A8H6LYD4"/>
<proteinExistence type="predicted"/>
<dbReference type="Gene3D" id="3.40.50.300">
    <property type="entry name" value="P-loop containing nucleotide triphosphate hydrolases"/>
    <property type="match status" value="1"/>
</dbReference>
<feature type="domain" description="Nephrocystin 3-like N-terminal" evidence="3">
    <location>
        <begin position="84"/>
        <end position="253"/>
    </location>
</feature>
<dbReference type="Pfam" id="PF24883">
    <property type="entry name" value="NPHP3_N"/>
    <property type="match status" value="1"/>
</dbReference>
<protein>
    <recommendedName>
        <fullName evidence="3">Nephrocystin 3-like N-terminal domain-containing protein</fullName>
    </recommendedName>
</protein>
<gene>
    <name evidence="4" type="ORF">DFP72DRAFT_46912</name>
</gene>
<organism evidence="4 5">
    <name type="scientific">Ephemerocybe angulata</name>
    <dbReference type="NCBI Taxonomy" id="980116"/>
    <lineage>
        <taxon>Eukaryota</taxon>
        <taxon>Fungi</taxon>
        <taxon>Dikarya</taxon>
        <taxon>Basidiomycota</taxon>
        <taxon>Agaricomycotina</taxon>
        <taxon>Agaricomycetes</taxon>
        <taxon>Agaricomycetidae</taxon>
        <taxon>Agaricales</taxon>
        <taxon>Agaricineae</taxon>
        <taxon>Psathyrellaceae</taxon>
        <taxon>Ephemerocybe</taxon>
    </lineage>
</organism>
<keyword evidence="5" id="KW-1185">Reference proteome</keyword>
<dbReference type="OrthoDB" id="163438at2759"/>
<name>A0A8H6LYD4_9AGAR</name>
<keyword evidence="1" id="KW-0677">Repeat</keyword>
<evidence type="ECO:0000313" key="4">
    <source>
        <dbReference type="EMBL" id="KAF6745656.1"/>
    </source>
</evidence>
<evidence type="ECO:0000256" key="1">
    <source>
        <dbReference type="ARBA" id="ARBA00022737"/>
    </source>
</evidence>
<evidence type="ECO:0000256" key="2">
    <source>
        <dbReference type="SAM" id="MobiDB-lite"/>
    </source>
</evidence>
<dbReference type="PANTHER" id="PTHR10039:SF17">
    <property type="entry name" value="FUNGAL STAND N-TERMINAL GOODBYE DOMAIN-CONTAINING PROTEIN-RELATED"/>
    <property type="match status" value="1"/>
</dbReference>
<dbReference type="SUPFAM" id="SSF52540">
    <property type="entry name" value="P-loop containing nucleoside triphosphate hydrolases"/>
    <property type="match status" value="1"/>
</dbReference>
<sequence length="852" mass="96691">MESMKEQRSRPSPMNEGPHFFQGAREFNVNNQYNIGEQRNIINSGTLLDILHPIPNASYARNRKTSPPDSSCLPGTRKDVLRKVVDWVDSSLLLNDSHVMWLYGYVGCGKSAIAQAVAERYAGKKRLAASFFFFRGSGDRSRVARFAATVASQVAASIPSTASTIEAAAKAHAGLLDPSMSLGAQFKHLVYDPIDAIKWAKMGLNMLKGPYLIVIDGLDECDDREEIASFIDHMLEFFRKNPRVPLRFLITSRVEEHLRTRLNSSSQVHLVSLVDHTSLDDIAAAMRASFDLAAKHDRIIASYGNQWPIPSDFDQLVQHTGCSFIFMATIIKFILEPAGDGLSPLDRLPLVLNIDPGLDGLYSQTLARSRHLHHFSDIIATIALVREPLSVIGLAELLNIETFKVVEVLVNLHAILQVPGDDHTPVTLCHTSLRDFLLEECRSGSLCASVSYHEQLTYQCFRVIGNFAKKDDDKTPESSNYAAENWRYHLEQLSLVPGSTKPAEYRKHLAMRIISRLRNSYLGDFDQVVACYILMDFDLPFSTAMTTAKPTFPPVVCDIEGHIEFLEPYVPASTSRIILEVLKLLVDGPNMRRFLKDVWNEFTPPLTDLRSFHCTIVTLGRHHLLCSLASPSPSGLRMRFAESGRSKYSRYIFLWLFFNWMNYLALALNDDRAFDWRRLSEETPITVYSENPSTDERMLQELTQTLYMKNSREDKEHFLGGVQSALRAVHRRALWEQSPEPRMPTEEWRWETTPGIVVFFGSTNFKPSCWNVLAAFIKLAESMEWGRVPMSVTYKPVNSGQMRHLQNTWVRCAHRETGLLQPYRFATFFGHLNGIFEVKIYPAEYNIHKVLS</sequence>